<sequence>MIDPFFLVVLAFAALAPLALKVDGRYLAAAMGIAVFAMAFFVPEAAFFFTLLGVVAIAFALDWPYGGLGFALGLSATSTALAAYAYYRVVAAPQQAVYYAFAGLAALAVSTASIYGLLASGRERENVEGALKYLIFSAVGKTLMVLGFPLALYVSPTLGWVVLAIGFIFELGLVPAHLWMVDAFALSTPRGVAALTIFGELTPLLVLLTLLNVVPMAKPAAFALLVASLASMTFANVAGLTARTFGRILAYSSIAHMSYAVAAAALVFYFGNKFVSLPLVGNMSAFSVASLVIVLEGLTSGLGKAGIFGALTVKHADTVPERRVLSNAVNVLSLLGLPPLLGFWPKLLLILLSLALGQAGVAVLVILNSALATPYYLRVFRQIVEAAGPSADNATSVLTSTLAVVLGVAAPLLLAALIP</sequence>
<feature type="transmembrane region" description="Helical" evidence="5">
    <location>
        <begin position="68"/>
        <end position="87"/>
    </location>
</feature>
<feature type="domain" description="NADH:quinone oxidoreductase/Mrp antiporter transmembrane" evidence="6">
    <location>
        <begin position="156"/>
        <end position="369"/>
    </location>
</feature>
<feature type="transmembrane region" description="Helical" evidence="5">
    <location>
        <begin position="283"/>
        <end position="303"/>
    </location>
</feature>
<dbReference type="AlphaFoldDB" id="F2L5T2"/>
<evidence type="ECO:0000256" key="1">
    <source>
        <dbReference type="ARBA" id="ARBA00004141"/>
    </source>
</evidence>
<feature type="transmembrane region" description="Helical" evidence="5">
    <location>
        <begin position="220"/>
        <end position="241"/>
    </location>
</feature>
<dbReference type="InterPro" id="IPR001750">
    <property type="entry name" value="ND/Mrp_TM"/>
</dbReference>
<dbReference type="KEGG" id="tuz:TUZN_2173"/>
<dbReference type="Pfam" id="PF00361">
    <property type="entry name" value="Proton_antipo_M"/>
    <property type="match status" value="1"/>
</dbReference>
<evidence type="ECO:0000256" key="5">
    <source>
        <dbReference type="SAM" id="Phobius"/>
    </source>
</evidence>
<feature type="transmembrane region" description="Helical" evidence="5">
    <location>
        <begin position="31"/>
        <end position="61"/>
    </location>
</feature>
<dbReference type="STRING" id="999630.TUZN_2173"/>
<dbReference type="GeneID" id="10361681"/>
<name>F2L5T2_THEU7</name>
<accession>F2L5T2</accession>
<feature type="transmembrane region" description="Helical" evidence="5">
    <location>
        <begin position="192"/>
        <end position="214"/>
    </location>
</feature>
<protein>
    <submittedName>
        <fullName evidence="7">NADH-quinone oxidoreductase, subunit N</fullName>
    </submittedName>
</protein>
<dbReference type="PANTHER" id="PTHR22773">
    <property type="entry name" value="NADH DEHYDROGENASE"/>
    <property type="match status" value="1"/>
</dbReference>
<dbReference type="EMBL" id="CP002590">
    <property type="protein sequence ID" value="AEA13628.1"/>
    <property type="molecule type" value="Genomic_DNA"/>
</dbReference>
<proteinExistence type="predicted"/>
<keyword evidence="4 5" id="KW-0472">Membrane</keyword>
<dbReference type="HOGENOM" id="CLU_666695_0_0_2"/>
<reference key="2">
    <citation type="submission" date="2011-03" db="EMBL/GenBank/DDBJ databases">
        <title>Complete genome sequence of the thermoacidophilic crenarchaeon Thermoproteus uzoniensis 768-20.</title>
        <authorList>
            <person name="Mardanov A.V."/>
            <person name="Gumerov V.M."/>
            <person name="Beletsky A.V."/>
            <person name="Prokofeva M.I."/>
            <person name="Bonch-Osmolovskaya E.A."/>
            <person name="Ravin N.V."/>
            <person name="Skryabin K.G."/>
        </authorList>
    </citation>
    <scope>NUCLEOTIDE SEQUENCE</scope>
    <source>
        <strain>768-20</strain>
    </source>
</reference>
<dbReference type="OrthoDB" id="29144at2157"/>
<dbReference type="eggNOG" id="arCOG01540">
    <property type="taxonomic scope" value="Archaea"/>
</dbReference>
<evidence type="ECO:0000313" key="8">
    <source>
        <dbReference type="Proteomes" id="UP000008138"/>
    </source>
</evidence>
<feature type="transmembrane region" description="Helical" evidence="5">
    <location>
        <begin position="99"/>
        <end position="118"/>
    </location>
</feature>
<feature type="transmembrane region" description="Helical" evidence="5">
    <location>
        <begin position="350"/>
        <end position="377"/>
    </location>
</feature>
<dbReference type="Proteomes" id="UP000008138">
    <property type="component" value="Chromosome"/>
</dbReference>
<evidence type="ECO:0000259" key="6">
    <source>
        <dbReference type="Pfam" id="PF00361"/>
    </source>
</evidence>
<evidence type="ECO:0000256" key="3">
    <source>
        <dbReference type="ARBA" id="ARBA00022989"/>
    </source>
</evidence>
<keyword evidence="2 5" id="KW-0812">Transmembrane</keyword>
<feature type="transmembrane region" description="Helical" evidence="5">
    <location>
        <begin position="248"/>
        <end position="271"/>
    </location>
</feature>
<organism evidence="7 8">
    <name type="scientific">Thermoproteus uzoniensis (strain 768-20)</name>
    <dbReference type="NCBI Taxonomy" id="999630"/>
    <lineage>
        <taxon>Archaea</taxon>
        <taxon>Thermoproteota</taxon>
        <taxon>Thermoprotei</taxon>
        <taxon>Thermoproteales</taxon>
        <taxon>Thermoproteaceae</taxon>
        <taxon>Thermoproteus</taxon>
    </lineage>
</organism>
<evidence type="ECO:0000256" key="2">
    <source>
        <dbReference type="ARBA" id="ARBA00022692"/>
    </source>
</evidence>
<dbReference type="RefSeq" id="WP_013680963.1">
    <property type="nucleotide sequence ID" value="NC_015315.1"/>
</dbReference>
<reference evidence="7 8" key="1">
    <citation type="journal article" date="2011" name="J. Bacteriol.">
        <title>Complete genome sequence of the thermoacidophilic crenarchaeon Thermoproteus uzoniensis 768-20.</title>
        <authorList>
            <person name="Mardanov A.V."/>
            <person name="Gumerov V.M."/>
            <person name="Beletsky A.V."/>
            <person name="Prokofeva M.I."/>
            <person name="Bonch-Osmolovskaya E.A."/>
            <person name="Ravin N.V."/>
            <person name="Skryabin K.G."/>
        </authorList>
    </citation>
    <scope>NUCLEOTIDE SEQUENCE [LARGE SCALE GENOMIC DNA]</scope>
    <source>
        <strain evidence="7 8">768-20</strain>
    </source>
</reference>
<comment type="subcellular location">
    <subcellularLocation>
        <location evidence="1">Membrane</location>
        <topology evidence="1">Multi-pass membrane protein</topology>
    </subcellularLocation>
</comment>
<evidence type="ECO:0000313" key="7">
    <source>
        <dbReference type="EMBL" id="AEA13628.1"/>
    </source>
</evidence>
<keyword evidence="3 5" id="KW-1133">Transmembrane helix</keyword>
<gene>
    <name evidence="7" type="ordered locus">TUZN_2173</name>
</gene>
<feature type="transmembrane region" description="Helical" evidence="5">
    <location>
        <begin position="158"/>
        <end position="180"/>
    </location>
</feature>
<evidence type="ECO:0000256" key="4">
    <source>
        <dbReference type="ARBA" id="ARBA00023136"/>
    </source>
</evidence>
<dbReference type="GO" id="GO:0016020">
    <property type="term" value="C:membrane"/>
    <property type="evidence" value="ECO:0007669"/>
    <property type="project" value="UniProtKB-SubCell"/>
</dbReference>
<feature type="transmembrane region" description="Helical" evidence="5">
    <location>
        <begin position="130"/>
        <end position="152"/>
    </location>
</feature>
<feature type="transmembrane region" description="Helical" evidence="5">
    <location>
        <begin position="397"/>
        <end position="418"/>
    </location>
</feature>
<keyword evidence="8" id="KW-1185">Reference proteome</keyword>